<dbReference type="STRING" id="103827.A0A0N5D5B2"/>
<dbReference type="InterPro" id="IPR037272">
    <property type="entry name" value="SNS_sf"/>
</dbReference>
<feature type="transmembrane region" description="Helical" evidence="8">
    <location>
        <begin position="529"/>
        <end position="551"/>
    </location>
</feature>
<accession>A0A0N5D5B2</accession>
<evidence type="ECO:0000256" key="4">
    <source>
        <dbReference type="ARBA" id="ARBA00022847"/>
    </source>
</evidence>
<evidence type="ECO:0000256" key="1">
    <source>
        <dbReference type="ARBA" id="ARBA00004141"/>
    </source>
</evidence>
<feature type="transmembrane region" description="Helical" evidence="8">
    <location>
        <begin position="126"/>
        <end position="144"/>
    </location>
</feature>
<feature type="binding site" evidence="7">
    <location>
        <position position="413"/>
    </location>
    <ligand>
        <name>Na(+)</name>
        <dbReference type="ChEBI" id="CHEBI:29101"/>
        <label>1</label>
    </ligand>
</feature>
<keyword evidence="10" id="KW-1185">Reference proteome</keyword>
<feature type="binding site" evidence="7">
    <location>
        <position position="312"/>
    </location>
    <ligand>
        <name>Na(+)</name>
        <dbReference type="ChEBI" id="CHEBI:29101"/>
        <label>1</label>
    </ligand>
</feature>
<feature type="transmembrane region" description="Helical" evidence="8">
    <location>
        <begin position="62"/>
        <end position="79"/>
    </location>
</feature>
<evidence type="ECO:0000256" key="3">
    <source>
        <dbReference type="ARBA" id="ARBA00022692"/>
    </source>
</evidence>
<evidence type="ECO:0000256" key="6">
    <source>
        <dbReference type="ARBA" id="ARBA00023136"/>
    </source>
</evidence>
<dbReference type="WBParaSite" id="TCLT_0000819001-mRNA-1">
    <property type="protein sequence ID" value="TCLT_0000819001-mRNA-1"/>
    <property type="gene ID" value="TCLT_0000819001"/>
</dbReference>
<dbReference type="PRINTS" id="PR00176">
    <property type="entry name" value="NANEUSMPORT"/>
</dbReference>
<feature type="transmembrane region" description="Helical" evidence="8">
    <location>
        <begin position="337"/>
        <end position="362"/>
    </location>
</feature>
<protein>
    <submittedName>
        <fullName evidence="11">Transporter</fullName>
    </submittedName>
</protein>
<keyword evidence="4" id="KW-0769">Symport</keyword>
<dbReference type="GO" id="GO:0015179">
    <property type="term" value="F:L-amino acid transmembrane transporter activity"/>
    <property type="evidence" value="ECO:0007669"/>
    <property type="project" value="TreeGrafter"/>
</dbReference>
<evidence type="ECO:0000256" key="5">
    <source>
        <dbReference type="ARBA" id="ARBA00022989"/>
    </source>
</evidence>
<feature type="transmembrane region" description="Helical" evidence="8">
    <location>
        <begin position="229"/>
        <end position="247"/>
    </location>
</feature>
<organism evidence="11">
    <name type="scientific">Thelazia callipaeda</name>
    <name type="common">Oriental eyeworm</name>
    <name type="synonym">Parasitic nematode</name>
    <dbReference type="NCBI Taxonomy" id="103827"/>
    <lineage>
        <taxon>Eukaryota</taxon>
        <taxon>Metazoa</taxon>
        <taxon>Ecdysozoa</taxon>
        <taxon>Nematoda</taxon>
        <taxon>Chromadorea</taxon>
        <taxon>Rhabditida</taxon>
        <taxon>Spirurina</taxon>
        <taxon>Spiruromorpha</taxon>
        <taxon>Thelazioidea</taxon>
        <taxon>Thelaziidae</taxon>
        <taxon>Thelazia</taxon>
    </lineage>
</organism>
<name>A0A0N5D5B2_THECL</name>
<feature type="transmembrane region" description="Helical" evidence="8">
    <location>
        <begin position="571"/>
        <end position="591"/>
    </location>
</feature>
<evidence type="ECO:0000256" key="2">
    <source>
        <dbReference type="ARBA" id="ARBA00022448"/>
    </source>
</evidence>
<dbReference type="PANTHER" id="PTHR11616:SF324">
    <property type="entry name" value="SODIUM-DEPENDENT TRANSPORTER SNF-12"/>
    <property type="match status" value="1"/>
</dbReference>
<sequence>MRFTTFADEEGTDIDDEKEVTLNASDITPEFTLDCRSVPFYLCNTKSNDSSNDVRDLWKTQFEFFLSLLGFMVGVGNTLKFPSLAYEHGGGVFLISYFICLFLLGLPIVFMHLCIGQYSGLSASGAFWKLMPIASGIGWTLVILAIPVSIYYNIIVAWSIYYFWFSLKGFFIKELPWSQLLNRTALIFQESQFSIANVTTAMWNATFSNTDIPITPDNMTSPTLGPIQSHLVLSLAFAWILVFFGVFNGIGSIGWAVTVTSTLPYLLLGILLLRGVSLPGASQGLAFLFKPDVGKIWSIPIWKAAAEQVFYSLGIDAGPLISMASFSRYRNNIYRDAVAVVLMYINFILSAMVIFSFIGFIAQNQQRPLDEILQHDPLYIAFTIYPDVTSFMDVMGPLWAALFFSMLTLSAVDAQFAWIEMIVSSIMNKLDKIDKRTETRLVVGLCIICFICGLPLTTRGGIYIFHSIENLNANWNSFSISLLQIIVICYIYGVDNFIVDVGEMLQNLIIKRKNTWHRLKFFFGPTGGYIRWTWSFCSPCILAFLLFASIFSYQRLTLEDQAIPLRYELVGWFMMVGPLVVIPCNICWTLYETWRNNMVCFCVVEYIHLSFHSQNTTELALFGAPPAIVFPETRITSTVICRARKGDEVRIPVRVNCSSDSVKRNCSPSLSEHVRTTEIVFFFLHGLQFVGKF</sequence>
<dbReference type="Pfam" id="PF00209">
    <property type="entry name" value="SNF"/>
    <property type="match status" value="1"/>
</dbReference>
<evidence type="ECO:0000313" key="11">
    <source>
        <dbReference type="WBParaSite" id="TCLT_0000819001-mRNA-1"/>
    </source>
</evidence>
<keyword evidence="7" id="KW-0479">Metal-binding</keyword>
<reference evidence="9 10" key="2">
    <citation type="submission" date="2018-11" db="EMBL/GenBank/DDBJ databases">
        <authorList>
            <consortium name="Pathogen Informatics"/>
        </authorList>
    </citation>
    <scope>NUCLEOTIDE SEQUENCE [LARGE SCALE GENOMIC DNA]</scope>
</reference>
<dbReference type="PANTHER" id="PTHR11616">
    <property type="entry name" value="SODIUM/CHLORIDE DEPENDENT TRANSPORTER"/>
    <property type="match status" value="1"/>
</dbReference>
<dbReference type="EMBL" id="UYYF01004594">
    <property type="protein sequence ID" value="VDN05708.1"/>
    <property type="molecule type" value="Genomic_DNA"/>
</dbReference>
<dbReference type="Proteomes" id="UP000276776">
    <property type="component" value="Unassembled WGS sequence"/>
</dbReference>
<evidence type="ECO:0000313" key="9">
    <source>
        <dbReference type="EMBL" id="VDN05708.1"/>
    </source>
</evidence>
<dbReference type="SUPFAM" id="SSF161070">
    <property type="entry name" value="SNF-like"/>
    <property type="match status" value="1"/>
</dbReference>
<feature type="binding site" evidence="7">
    <location>
        <position position="77"/>
    </location>
    <ligand>
        <name>Na(+)</name>
        <dbReference type="ChEBI" id="CHEBI:29101"/>
        <label>1</label>
    </ligand>
</feature>
<dbReference type="GO" id="GO:0046872">
    <property type="term" value="F:metal ion binding"/>
    <property type="evidence" value="ECO:0007669"/>
    <property type="project" value="UniProtKB-KW"/>
</dbReference>
<feature type="transmembrane region" description="Helical" evidence="8">
    <location>
        <begin position="91"/>
        <end position="114"/>
    </location>
</feature>
<evidence type="ECO:0000313" key="10">
    <source>
        <dbReference type="Proteomes" id="UP000276776"/>
    </source>
</evidence>
<dbReference type="GO" id="GO:0089718">
    <property type="term" value="P:amino acid import across plasma membrane"/>
    <property type="evidence" value="ECO:0007669"/>
    <property type="project" value="TreeGrafter"/>
</dbReference>
<feature type="transmembrane region" description="Helical" evidence="8">
    <location>
        <begin position="398"/>
        <end position="419"/>
    </location>
</feature>
<dbReference type="OMA" id="ANDIMLM"/>
<comment type="subcellular location">
    <subcellularLocation>
        <location evidence="1">Membrane</location>
        <topology evidence="1">Multi-pass membrane protein</topology>
    </subcellularLocation>
</comment>
<dbReference type="InterPro" id="IPR000175">
    <property type="entry name" value="Na/ntran_symport"/>
</dbReference>
<reference evidence="11" key="1">
    <citation type="submission" date="2017-02" db="UniProtKB">
        <authorList>
            <consortium name="WormBaseParasite"/>
        </authorList>
    </citation>
    <scope>IDENTIFICATION</scope>
</reference>
<proteinExistence type="predicted"/>
<dbReference type="OrthoDB" id="6581954at2759"/>
<feature type="transmembrane region" description="Helical" evidence="8">
    <location>
        <begin position="440"/>
        <end position="465"/>
    </location>
</feature>
<dbReference type="AlphaFoldDB" id="A0A0N5D5B2"/>
<keyword evidence="7" id="KW-0915">Sodium</keyword>
<feature type="binding site" evidence="7">
    <location>
        <position position="73"/>
    </location>
    <ligand>
        <name>Na(+)</name>
        <dbReference type="ChEBI" id="CHEBI:29101"/>
        <label>1</label>
    </ligand>
</feature>
<gene>
    <name evidence="9" type="ORF">TCLT_LOCUS8179</name>
</gene>
<dbReference type="GO" id="GO:0005283">
    <property type="term" value="F:amino acid:sodium symporter activity"/>
    <property type="evidence" value="ECO:0007669"/>
    <property type="project" value="TreeGrafter"/>
</dbReference>
<feature type="binding site" evidence="7">
    <location>
        <position position="70"/>
    </location>
    <ligand>
        <name>Na(+)</name>
        <dbReference type="ChEBI" id="CHEBI:29101"/>
        <label>1</label>
    </ligand>
</feature>
<evidence type="ECO:0000256" key="8">
    <source>
        <dbReference type="SAM" id="Phobius"/>
    </source>
</evidence>
<keyword evidence="3 8" id="KW-0812">Transmembrane</keyword>
<keyword evidence="5 8" id="KW-1133">Transmembrane helix</keyword>
<evidence type="ECO:0000256" key="7">
    <source>
        <dbReference type="PIRSR" id="PIRSR600175-1"/>
    </source>
</evidence>
<dbReference type="GO" id="GO:0005886">
    <property type="term" value="C:plasma membrane"/>
    <property type="evidence" value="ECO:0007669"/>
    <property type="project" value="TreeGrafter"/>
</dbReference>
<keyword evidence="2" id="KW-0813">Transport</keyword>
<dbReference type="CDD" id="cd10324">
    <property type="entry name" value="SLC6sbd"/>
    <property type="match status" value="1"/>
</dbReference>
<feature type="transmembrane region" description="Helical" evidence="8">
    <location>
        <begin position="485"/>
        <end position="509"/>
    </location>
</feature>
<keyword evidence="6 8" id="KW-0472">Membrane</keyword>
<dbReference type="PROSITE" id="PS50267">
    <property type="entry name" value="NA_NEUROTRAN_SYMP_3"/>
    <property type="match status" value="1"/>
</dbReference>